<dbReference type="EMBL" id="CAMAPE010000032">
    <property type="protein sequence ID" value="CAH9094848.1"/>
    <property type="molecule type" value="Genomic_DNA"/>
</dbReference>
<proteinExistence type="predicted"/>
<dbReference type="AlphaFoldDB" id="A0A9P0ZC53"/>
<evidence type="ECO:0000313" key="3">
    <source>
        <dbReference type="Proteomes" id="UP001152484"/>
    </source>
</evidence>
<evidence type="ECO:0000259" key="1">
    <source>
        <dbReference type="Pfam" id="PF13976"/>
    </source>
</evidence>
<accession>A0A9P0ZC53</accession>
<organism evidence="2 3">
    <name type="scientific">Cuscuta europaea</name>
    <name type="common">European dodder</name>
    <dbReference type="NCBI Taxonomy" id="41803"/>
    <lineage>
        <taxon>Eukaryota</taxon>
        <taxon>Viridiplantae</taxon>
        <taxon>Streptophyta</taxon>
        <taxon>Embryophyta</taxon>
        <taxon>Tracheophyta</taxon>
        <taxon>Spermatophyta</taxon>
        <taxon>Magnoliopsida</taxon>
        <taxon>eudicotyledons</taxon>
        <taxon>Gunneridae</taxon>
        <taxon>Pentapetalae</taxon>
        <taxon>asterids</taxon>
        <taxon>lamiids</taxon>
        <taxon>Solanales</taxon>
        <taxon>Convolvulaceae</taxon>
        <taxon>Cuscuteae</taxon>
        <taxon>Cuscuta</taxon>
        <taxon>Cuscuta subgen. Cuscuta</taxon>
    </lineage>
</organism>
<protein>
    <recommendedName>
        <fullName evidence="1">GAG-pre-integrase domain-containing protein</fullName>
    </recommendedName>
</protein>
<dbReference type="Proteomes" id="UP001152484">
    <property type="component" value="Unassembled WGS sequence"/>
</dbReference>
<dbReference type="Pfam" id="PF13976">
    <property type="entry name" value="gag_pre-integrs"/>
    <property type="match status" value="1"/>
</dbReference>
<sequence>MDTLASERVALQVSSKFEVWHQRLGHASNEKLSHIDILQSFKKDIPFCDSCVRAKQTRIKSHTGDGYFFYHPKTILLCRVFAMPIGPAAHSLADHVWDILLHWAAPLFLGGSRSKVWALVPQQKQNIDPWSLRSAKSFGYVGYYVILIFTFPPRHPYSATIRTLVTLLQTLFITSAPNTWK</sequence>
<keyword evidence="3" id="KW-1185">Reference proteome</keyword>
<evidence type="ECO:0000313" key="2">
    <source>
        <dbReference type="EMBL" id="CAH9094848.1"/>
    </source>
</evidence>
<gene>
    <name evidence="2" type="ORF">CEURO_LOCUS12914</name>
</gene>
<reference evidence="2" key="1">
    <citation type="submission" date="2022-07" db="EMBL/GenBank/DDBJ databases">
        <authorList>
            <person name="Macas J."/>
            <person name="Novak P."/>
            <person name="Neumann P."/>
        </authorList>
    </citation>
    <scope>NUCLEOTIDE SEQUENCE</scope>
</reference>
<dbReference type="InterPro" id="IPR025724">
    <property type="entry name" value="GAG-pre-integrase_dom"/>
</dbReference>
<name>A0A9P0ZC53_CUSEU</name>
<comment type="caution">
    <text evidence="2">The sequence shown here is derived from an EMBL/GenBank/DDBJ whole genome shotgun (WGS) entry which is preliminary data.</text>
</comment>
<feature type="domain" description="GAG-pre-integrase" evidence="1">
    <location>
        <begin position="10"/>
        <end position="56"/>
    </location>
</feature>